<reference evidence="7" key="1">
    <citation type="journal article" date="2018" name="Genome Announc.">
        <title>Draft Genome Sequence of Mycobacterium montefiorense Isolated from Japanese Black Salamander (Hynobius nigrescens).</title>
        <authorList>
            <person name="Fukano H."/>
            <person name="Yoshida M."/>
            <person name="Shimizu A."/>
            <person name="Iwao H."/>
            <person name="Katayama Y."/>
            <person name="Omatsu T."/>
            <person name="Mizutani T."/>
            <person name="Kurata O."/>
            <person name="Wada S."/>
            <person name="Hoshino Y."/>
        </authorList>
    </citation>
    <scope>NUCLEOTIDE SEQUENCE</scope>
    <source>
        <strain evidence="7">BS</strain>
    </source>
</reference>
<name>A0AA37UT41_9MYCO</name>
<reference evidence="8" key="3">
    <citation type="journal article" date="2022" name="Microbiol. Resour. Announc.">
        <title>Draft Genome Sequences of Eight Mycobacterium montefiorense Strains Isolated from Salamanders in Captivity.</title>
        <authorList>
            <person name="Komine T."/>
            <person name="Ihara H."/>
            <person name="Fukano H."/>
            <person name="Hoshino Y."/>
            <person name="Kurata O."/>
            <person name="Wada S."/>
        </authorList>
    </citation>
    <scope>NUCLEOTIDE SEQUENCE</scope>
    <source>
        <strain evidence="8">NJB18185</strain>
    </source>
</reference>
<dbReference type="InterPro" id="IPR043129">
    <property type="entry name" value="ATPase_NBD"/>
</dbReference>
<keyword evidence="2" id="KW-0119">Carbohydrate metabolism</keyword>
<evidence type="ECO:0000256" key="1">
    <source>
        <dbReference type="ARBA" id="ARBA00009156"/>
    </source>
</evidence>
<accession>A0AA37UT41</accession>
<keyword evidence="2" id="KW-0859">Xylose metabolism</keyword>
<comment type="caution">
    <text evidence="8">The sequence shown here is derived from an EMBL/GenBank/DDBJ whole genome shotgun (WGS) entry which is preliminary data.</text>
</comment>
<dbReference type="InterPro" id="IPR018485">
    <property type="entry name" value="FGGY_C"/>
</dbReference>
<evidence type="ECO:0000256" key="2">
    <source>
        <dbReference type="ARBA" id="ARBA00022629"/>
    </source>
</evidence>
<dbReference type="Proteomes" id="UP000245060">
    <property type="component" value="Unassembled WGS sequence"/>
</dbReference>
<proteinExistence type="inferred from homology"/>
<organism evidence="8 10">
    <name type="scientific">Mycobacterium montefiorense</name>
    <dbReference type="NCBI Taxonomy" id="154654"/>
    <lineage>
        <taxon>Bacteria</taxon>
        <taxon>Bacillati</taxon>
        <taxon>Actinomycetota</taxon>
        <taxon>Actinomycetes</taxon>
        <taxon>Mycobacteriales</taxon>
        <taxon>Mycobacteriaceae</taxon>
        <taxon>Mycobacterium</taxon>
        <taxon>Mycobacterium simiae complex</taxon>
    </lineage>
</organism>
<dbReference type="Pfam" id="PF00370">
    <property type="entry name" value="FGGY_N"/>
    <property type="match status" value="1"/>
</dbReference>
<dbReference type="GO" id="GO:0042732">
    <property type="term" value="P:D-xylose metabolic process"/>
    <property type="evidence" value="ECO:0007669"/>
    <property type="project" value="UniProtKB-KW"/>
</dbReference>
<dbReference type="Proteomes" id="UP001139505">
    <property type="component" value="Unassembled WGS sequence"/>
</dbReference>
<feature type="domain" description="Carbohydrate kinase FGGY N-terminal" evidence="5">
    <location>
        <begin position="10"/>
        <end position="214"/>
    </location>
</feature>
<keyword evidence="3" id="KW-0808">Transferase</keyword>
<evidence type="ECO:0000259" key="5">
    <source>
        <dbReference type="Pfam" id="PF00370"/>
    </source>
</evidence>
<protein>
    <submittedName>
        <fullName evidence="8">D-xylulose kinase</fullName>
    </submittedName>
</protein>
<dbReference type="SUPFAM" id="SSF53067">
    <property type="entry name" value="Actin-like ATPase domain"/>
    <property type="match status" value="2"/>
</dbReference>
<reference evidence="8" key="4">
    <citation type="submission" date="2022-04" db="EMBL/GenBank/DDBJ databases">
        <authorList>
            <person name="Komine T."/>
            <person name="Fukano H."/>
            <person name="Wada S."/>
        </authorList>
    </citation>
    <scope>NUCLEOTIDE SEQUENCE</scope>
    <source>
        <strain evidence="8">NJB18185</strain>
    </source>
</reference>
<evidence type="ECO:0000313" key="10">
    <source>
        <dbReference type="Proteomes" id="UP001139505"/>
    </source>
</evidence>
<reference evidence="9" key="2">
    <citation type="submission" date="2018-04" db="EMBL/GenBank/DDBJ databases">
        <title>Draft genome sequence of Mycobacterium montefiorense isolated from Japanese black salamander.</title>
        <authorList>
            <person name="Fukano H."/>
            <person name="Yoshida M."/>
            <person name="Shimizu A."/>
            <person name="Iwao H."/>
            <person name="Kurata O."/>
            <person name="Katayama Y."/>
            <person name="Omatsu T."/>
            <person name="Mizutani T."/>
            <person name="Wada S."/>
            <person name="Hoshino Y."/>
        </authorList>
    </citation>
    <scope>NUCLEOTIDE SEQUENCE [LARGE SCALE GENOMIC DNA]</scope>
    <source>
        <strain evidence="9">BS</strain>
    </source>
</reference>
<dbReference type="PANTHER" id="PTHR43095:SF5">
    <property type="entry name" value="XYLULOSE KINASE"/>
    <property type="match status" value="1"/>
</dbReference>
<sequence length="461" mass="48204">MTPVSRNGVTVGIDIGTTAVKAVAADADGRVTARVRIPHQVRVPSPGRLEHDADEAWRRGPVAALDQVRRHTPGLDVRAVAVSAMVPSLAAVDAAGRPITSGLLYGDERGRPVEAGKERVQPLPALGEAAEFLRWMAAEVPGAAGYWPAPAVANHALAGEAVIDFATAATSYPLFDGTGWNPQACAERGASAGQMPRVETIGAAVGQVHGSAAVLAIGAVDALCEQMVAGADRDGEVLVMCGTTLIVWVTVPESRQVPGLWTIPHTKPGKSLIGGASNAGGLFLGWVDRVIGPGDPGSVDPRRVPVWSPYIRGERTPFHDPDRRAVLDGVDLTHGPAALRRAAYEASGFVVRQLIELSGAPVSRIVATGGGTRLQPWMQAIADATGRPVEVSGVAEGAALGAAFLGRMAAGLETSIADADRWVSTDRVVHPDRAWAAAVQDRYRRFLELGDQPSRASDSRI</sequence>
<dbReference type="InterPro" id="IPR050406">
    <property type="entry name" value="FGGY_Carb_Kinase"/>
</dbReference>
<evidence type="ECO:0000259" key="6">
    <source>
        <dbReference type="Pfam" id="PF02782"/>
    </source>
</evidence>
<feature type="domain" description="Carbohydrate kinase FGGY C-terminal" evidence="6">
    <location>
        <begin position="239"/>
        <end position="410"/>
    </location>
</feature>
<keyword evidence="4 8" id="KW-0418">Kinase</keyword>
<evidence type="ECO:0000313" key="7">
    <source>
        <dbReference type="EMBL" id="GBG36937.1"/>
    </source>
</evidence>
<dbReference type="AlphaFoldDB" id="A0AA37UT41"/>
<comment type="similarity">
    <text evidence="1">Belongs to the FGGY kinase family.</text>
</comment>
<dbReference type="EMBL" id="BFCH01000008">
    <property type="protein sequence ID" value="GBG36937.1"/>
    <property type="molecule type" value="Genomic_DNA"/>
</dbReference>
<dbReference type="PANTHER" id="PTHR43095">
    <property type="entry name" value="SUGAR KINASE"/>
    <property type="match status" value="1"/>
</dbReference>
<dbReference type="PIRSF" id="PIRSF000538">
    <property type="entry name" value="GlpK"/>
    <property type="match status" value="1"/>
</dbReference>
<evidence type="ECO:0000256" key="3">
    <source>
        <dbReference type="ARBA" id="ARBA00022679"/>
    </source>
</evidence>
<dbReference type="EMBL" id="BQYH01000017">
    <property type="protein sequence ID" value="GKU72920.1"/>
    <property type="molecule type" value="Genomic_DNA"/>
</dbReference>
<dbReference type="InterPro" id="IPR018484">
    <property type="entry name" value="FGGY_N"/>
</dbReference>
<dbReference type="GO" id="GO:0016301">
    <property type="term" value="F:kinase activity"/>
    <property type="evidence" value="ECO:0007669"/>
    <property type="project" value="UniProtKB-KW"/>
</dbReference>
<dbReference type="Gene3D" id="3.30.420.40">
    <property type="match status" value="2"/>
</dbReference>
<dbReference type="Pfam" id="PF02782">
    <property type="entry name" value="FGGY_C"/>
    <property type="match status" value="1"/>
</dbReference>
<gene>
    <name evidence="8" type="primary">xylB</name>
    <name evidence="7" type="ORF">MmonteBS_13090</name>
    <name evidence="8" type="ORF">NJB18185_26920</name>
</gene>
<keyword evidence="9" id="KW-1185">Reference proteome</keyword>
<evidence type="ECO:0000256" key="4">
    <source>
        <dbReference type="ARBA" id="ARBA00022777"/>
    </source>
</evidence>
<evidence type="ECO:0000313" key="9">
    <source>
        <dbReference type="Proteomes" id="UP000245060"/>
    </source>
</evidence>
<dbReference type="InterPro" id="IPR000577">
    <property type="entry name" value="Carb_kinase_FGGY"/>
</dbReference>
<evidence type="ECO:0000313" key="8">
    <source>
        <dbReference type="EMBL" id="GKU72920.1"/>
    </source>
</evidence>